<comment type="caution">
    <text evidence="1">The sequence shown here is derived from an EMBL/GenBank/DDBJ whole genome shotgun (WGS) entry which is preliminary data.</text>
</comment>
<evidence type="ECO:0000313" key="1">
    <source>
        <dbReference type="EMBL" id="KAH3775583.1"/>
    </source>
</evidence>
<proteinExistence type="predicted"/>
<keyword evidence="2" id="KW-1185">Reference proteome</keyword>
<protein>
    <submittedName>
        <fullName evidence="1">Uncharacterized protein</fullName>
    </submittedName>
</protein>
<reference evidence="1" key="2">
    <citation type="submission" date="2020-11" db="EMBL/GenBank/DDBJ databases">
        <authorList>
            <person name="McCartney M.A."/>
            <person name="Auch B."/>
            <person name="Kono T."/>
            <person name="Mallez S."/>
            <person name="Becker A."/>
            <person name="Gohl D.M."/>
            <person name="Silverstein K.A.T."/>
            <person name="Koren S."/>
            <person name="Bechman K.B."/>
            <person name="Herman A."/>
            <person name="Abrahante J.E."/>
            <person name="Garbe J."/>
        </authorList>
    </citation>
    <scope>NUCLEOTIDE SEQUENCE</scope>
    <source>
        <strain evidence="1">Duluth1</strain>
        <tissue evidence="1">Whole animal</tissue>
    </source>
</reference>
<organism evidence="1 2">
    <name type="scientific">Dreissena polymorpha</name>
    <name type="common">Zebra mussel</name>
    <name type="synonym">Mytilus polymorpha</name>
    <dbReference type="NCBI Taxonomy" id="45954"/>
    <lineage>
        <taxon>Eukaryota</taxon>
        <taxon>Metazoa</taxon>
        <taxon>Spiralia</taxon>
        <taxon>Lophotrochozoa</taxon>
        <taxon>Mollusca</taxon>
        <taxon>Bivalvia</taxon>
        <taxon>Autobranchia</taxon>
        <taxon>Heteroconchia</taxon>
        <taxon>Euheterodonta</taxon>
        <taxon>Imparidentia</taxon>
        <taxon>Neoheterodontei</taxon>
        <taxon>Myida</taxon>
        <taxon>Dreissenoidea</taxon>
        <taxon>Dreissenidae</taxon>
        <taxon>Dreissena</taxon>
    </lineage>
</organism>
<dbReference type="EMBL" id="JAIWYP010000009">
    <property type="protein sequence ID" value="KAH3775583.1"/>
    <property type="molecule type" value="Genomic_DNA"/>
</dbReference>
<sequence length="51" mass="5955">MQPAARSNKMSSYKITEDLETTPTADFHLARNVKKDEIVLMKMYVKSYLFI</sequence>
<gene>
    <name evidence="1" type="ORF">DPMN_176988</name>
</gene>
<reference evidence="1" key="1">
    <citation type="journal article" date="2019" name="bioRxiv">
        <title>The Genome of the Zebra Mussel, Dreissena polymorpha: A Resource for Invasive Species Research.</title>
        <authorList>
            <person name="McCartney M.A."/>
            <person name="Auch B."/>
            <person name="Kono T."/>
            <person name="Mallez S."/>
            <person name="Zhang Y."/>
            <person name="Obille A."/>
            <person name="Becker A."/>
            <person name="Abrahante J.E."/>
            <person name="Garbe J."/>
            <person name="Badalamenti J.P."/>
            <person name="Herman A."/>
            <person name="Mangelson H."/>
            <person name="Liachko I."/>
            <person name="Sullivan S."/>
            <person name="Sone E.D."/>
            <person name="Koren S."/>
            <person name="Silverstein K.A.T."/>
            <person name="Beckman K.B."/>
            <person name="Gohl D.M."/>
        </authorList>
    </citation>
    <scope>NUCLEOTIDE SEQUENCE</scope>
    <source>
        <strain evidence="1">Duluth1</strain>
        <tissue evidence="1">Whole animal</tissue>
    </source>
</reference>
<dbReference type="AlphaFoldDB" id="A0A9D4E9F9"/>
<name>A0A9D4E9F9_DREPO</name>
<accession>A0A9D4E9F9</accession>
<evidence type="ECO:0000313" key="2">
    <source>
        <dbReference type="Proteomes" id="UP000828390"/>
    </source>
</evidence>
<dbReference type="Proteomes" id="UP000828390">
    <property type="component" value="Unassembled WGS sequence"/>
</dbReference>